<reference evidence="7 8" key="1">
    <citation type="submission" date="2023-03" db="EMBL/GenBank/DDBJ databases">
        <title>High-quality genome of Scylla paramamosain provides insights in environmental adaptation.</title>
        <authorList>
            <person name="Zhang L."/>
        </authorList>
    </citation>
    <scope>NUCLEOTIDE SEQUENCE [LARGE SCALE GENOMIC DNA]</scope>
    <source>
        <strain evidence="7">LZ_2023a</strain>
        <tissue evidence="7">Muscle</tissue>
    </source>
</reference>
<proteinExistence type="inferred from homology"/>
<evidence type="ECO:0000256" key="2">
    <source>
        <dbReference type="ARBA" id="ARBA00035119"/>
    </source>
</evidence>
<evidence type="ECO:0000256" key="5">
    <source>
        <dbReference type="ARBA" id="ARBA00048204"/>
    </source>
</evidence>
<dbReference type="EC" id="3.2.2.-" evidence="6"/>
<accession>A0AAW0TF15</accession>
<name>A0AAW0TF15_SCYPA</name>
<dbReference type="InterPro" id="IPR019438">
    <property type="entry name" value="Q_salvage"/>
</dbReference>
<comment type="function">
    <text evidence="6">Catalyzes the hydrolysis of queuosine 5'-phosphate, releasing the nucleobase queuine (q). Is required for salvage of queuine from exogenous queuosine (Q) that is imported and then converted to queuosine 5'-phosphate intracellularly.</text>
</comment>
<evidence type="ECO:0000313" key="8">
    <source>
        <dbReference type="Proteomes" id="UP001487740"/>
    </source>
</evidence>
<comment type="similarity">
    <text evidence="2 6">Belongs to the QNG1 protein family.</text>
</comment>
<gene>
    <name evidence="7" type="ORF">O3P69_012208</name>
</gene>
<evidence type="ECO:0000256" key="1">
    <source>
        <dbReference type="ARBA" id="ARBA00022801"/>
    </source>
</evidence>
<organism evidence="7 8">
    <name type="scientific">Scylla paramamosain</name>
    <name type="common">Mud crab</name>
    <dbReference type="NCBI Taxonomy" id="85552"/>
    <lineage>
        <taxon>Eukaryota</taxon>
        <taxon>Metazoa</taxon>
        <taxon>Ecdysozoa</taxon>
        <taxon>Arthropoda</taxon>
        <taxon>Crustacea</taxon>
        <taxon>Multicrustacea</taxon>
        <taxon>Malacostraca</taxon>
        <taxon>Eumalacostraca</taxon>
        <taxon>Eucarida</taxon>
        <taxon>Decapoda</taxon>
        <taxon>Pleocyemata</taxon>
        <taxon>Brachyura</taxon>
        <taxon>Eubrachyura</taxon>
        <taxon>Portunoidea</taxon>
        <taxon>Portunidae</taxon>
        <taxon>Portuninae</taxon>
        <taxon>Scylla</taxon>
    </lineage>
</organism>
<dbReference type="Proteomes" id="UP001487740">
    <property type="component" value="Unassembled WGS sequence"/>
</dbReference>
<evidence type="ECO:0000256" key="4">
    <source>
        <dbReference type="ARBA" id="ARBA00035393"/>
    </source>
</evidence>
<comment type="caution">
    <text evidence="7">The sequence shown here is derived from an EMBL/GenBank/DDBJ whole genome shotgun (WGS) entry which is preliminary data.</text>
</comment>
<comment type="catalytic activity">
    <reaction evidence="5 6">
        <text>queuosine 5'-phosphate + H2O = queuine + D-ribose 5-phosphate</text>
        <dbReference type="Rhea" id="RHEA:75387"/>
        <dbReference type="ChEBI" id="CHEBI:15377"/>
        <dbReference type="ChEBI" id="CHEBI:17433"/>
        <dbReference type="ChEBI" id="CHEBI:78346"/>
        <dbReference type="ChEBI" id="CHEBI:194371"/>
    </reaction>
    <physiologicalReaction direction="left-to-right" evidence="5 6">
        <dbReference type="Rhea" id="RHEA:75388"/>
    </physiologicalReaction>
</comment>
<dbReference type="Pfam" id="PF10343">
    <property type="entry name" value="Q_salvage"/>
    <property type="match status" value="1"/>
</dbReference>
<dbReference type="PANTHER" id="PTHR21314:SF0">
    <property type="entry name" value="QUEUOSINE 5'-PHOSPHATE N-GLYCOSYLASE_HYDROLASE"/>
    <property type="match status" value="1"/>
</dbReference>
<keyword evidence="8" id="KW-1185">Reference proteome</keyword>
<dbReference type="PANTHER" id="PTHR21314">
    <property type="entry name" value="QUEUOSINE 5'-PHOSPHATE N-GLYCOSYLASE_HYDROLASE-RELATED"/>
    <property type="match status" value="1"/>
</dbReference>
<dbReference type="EMBL" id="JARAKH010000033">
    <property type="protein sequence ID" value="KAK8385236.1"/>
    <property type="molecule type" value="Genomic_DNA"/>
</dbReference>
<dbReference type="GO" id="GO:0006400">
    <property type="term" value="P:tRNA modification"/>
    <property type="evidence" value="ECO:0007669"/>
    <property type="project" value="TreeGrafter"/>
</dbReference>
<protein>
    <recommendedName>
        <fullName evidence="3 6">Queuosine 5'-phosphate N-glycosylase/hydrolase</fullName>
        <ecNumber evidence="6">3.2.2.-</ecNumber>
    </recommendedName>
    <alternativeName>
        <fullName evidence="4 6">Queuosine-nucleotide N-glycosylase/hydrolase</fullName>
    </alternativeName>
</protein>
<evidence type="ECO:0000313" key="7">
    <source>
        <dbReference type="EMBL" id="KAK8385236.1"/>
    </source>
</evidence>
<dbReference type="AlphaFoldDB" id="A0AAW0TF15"/>
<keyword evidence="1 6" id="KW-0378">Hydrolase</keyword>
<evidence type="ECO:0000256" key="3">
    <source>
        <dbReference type="ARBA" id="ARBA00035306"/>
    </source>
</evidence>
<dbReference type="GO" id="GO:0016787">
    <property type="term" value="F:hydrolase activity"/>
    <property type="evidence" value="ECO:0007669"/>
    <property type="project" value="UniProtKB-KW"/>
</dbReference>
<evidence type="ECO:0000256" key="6">
    <source>
        <dbReference type="RuleBase" id="RU365002"/>
    </source>
</evidence>
<sequence>MAAVSMLGPREAGKFIASLAKDVSIRPDGVMKTARVIADAVKSGQLDMEAFKQNEVLPLGRGLTQGQLANWVFLIDSLNFNFWTPDGQPKYSVTHEGKETSALSHLSAPHLPSQTRTGYLAMVAAVNRALDEGQPMCDPTHYATLTLQDLTHIFRSDTPSQMPLLEKRFEVLQEISGILKEKFGGSFEGVLTRAENSAVKLVEIVTESFPCFRDVASFEGRPVAFYKRAQILAADLWMLYRGQAPGGFTDMGELTMFADYRVPQSLAYLGALEYSDALLQRLKEQYVFSSGDREEVEIRGCSIEATERIVEAARSLLQAEGGGDVTSIKVDFFLWDYRVKHAAKVDSIPYHRVRCIYY</sequence>